<dbReference type="EMBL" id="JASNRB020000016">
    <property type="protein sequence ID" value="MFJ1470661.1"/>
    <property type="molecule type" value="Genomic_DNA"/>
</dbReference>
<organism evidence="1 2">
    <name type="scientific">Massilia orientalis</name>
    <dbReference type="NCBI Taxonomy" id="3050128"/>
    <lineage>
        <taxon>Bacteria</taxon>
        <taxon>Pseudomonadati</taxon>
        <taxon>Pseudomonadota</taxon>
        <taxon>Betaproteobacteria</taxon>
        <taxon>Burkholderiales</taxon>
        <taxon>Oxalobacteraceae</taxon>
        <taxon>Telluria group</taxon>
        <taxon>Massilia</taxon>
    </lineage>
</organism>
<protein>
    <submittedName>
        <fullName evidence="1">PepSY domain-containing protein</fullName>
    </submittedName>
</protein>
<sequence>MKLLPVFVVLTALVCSDKASAHVDCTDPVDQWKPRDTLRQEAEKNGWTIQRIKVDDGCYEVRAVDRNGNKVKAKYSPATLKIRSLEVEFQEEADTAEYLPPVGRRHNLGAKHDR</sequence>
<keyword evidence="2" id="KW-1185">Reference proteome</keyword>
<proteinExistence type="predicted"/>
<evidence type="ECO:0000313" key="2">
    <source>
        <dbReference type="Proteomes" id="UP001168096"/>
    </source>
</evidence>
<accession>A0ACC7MJU0</accession>
<gene>
    <name evidence="1" type="ORF">QPK29_023335</name>
</gene>
<evidence type="ECO:0000313" key="1">
    <source>
        <dbReference type="EMBL" id="MFJ1470661.1"/>
    </source>
</evidence>
<comment type="caution">
    <text evidence="1">The sequence shown here is derived from an EMBL/GenBank/DDBJ whole genome shotgun (WGS) entry which is preliminary data.</text>
</comment>
<dbReference type="Proteomes" id="UP001168096">
    <property type="component" value="Unassembled WGS sequence"/>
</dbReference>
<name>A0ACC7MJU0_9BURK</name>
<reference evidence="1" key="1">
    <citation type="submission" date="2024-11" db="EMBL/GenBank/DDBJ databases">
        <title>Description of Massilia orientalis sp. nov., isolated from rhizosphere soil of Ageratina adenophora.</title>
        <authorList>
            <person name="Wang Y."/>
        </authorList>
    </citation>
    <scope>NUCLEOTIDE SEQUENCE</scope>
    <source>
        <strain evidence="1">YIM B02787</strain>
    </source>
</reference>